<dbReference type="GO" id="GO:0006139">
    <property type="term" value="P:nucleobase-containing compound metabolic process"/>
    <property type="evidence" value="ECO:0007669"/>
    <property type="project" value="InterPro"/>
</dbReference>
<organism evidence="1">
    <name type="scientific">uncultured Sporomusa sp</name>
    <dbReference type="NCBI Taxonomy" id="307249"/>
    <lineage>
        <taxon>Bacteria</taxon>
        <taxon>Bacillati</taxon>
        <taxon>Bacillota</taxon>
        <taxon>Negativicutes</taxon>
        <taxon>Selenomonadales</taxon>
        <taxon>Sporomusaceae</taxon>
        <taxon>Sporomusa</taxon>
        <taxon>environmental samples</taxon>
    </lineage>
</organism>
<reference evidence="1" key="1">
    <citation type="submission" date="2016-08" db="EMBL/GenBank/DDBJ databases">
        <authorList>
            <person name="Seilhamer J.J."/>
        </authorList>
    </citation>
    <scope>NUCLEOTIDE SEQUENCE</scope>
    <source>
        <strain evidence="1">86</strain>
    </source>
</reference>
<evidence type="ECO:0000313" key="1">
    <source>
        <dbReference type="EMBL" id="SCM83603.1"/>
    </source>
</evidence>
<name>A0A212M1B5_9FIRM</name>
<gene>
    <name evidence="1" type="ORF">KL86SPO_70461</name>
</gene>
<proteinExistence type="predicted"/>
<dbReference type="SUPFAM" id="SSF53098">
    <property type="entry name" value="Ribonuclease H-like"/>
    <property type="match status" value="1"/>
</dbReference>
<dbReference type="EMBL" id="FMJE01000007">
    <property type="protein sequence ID" value="SCM83603.1"/>
    <property type="molecule type" value="Genomic_DNA"/>
</dbReference>
<accession>A0A212M1B5</accession>
<dbReference type="InterPro" id="IPR037027">
    <property type="entry name" value="YqgF/RNaseH-like_dom_sf"/>
</dbReference>
<dbReference type="RefSeq" id="WP_288185978.1">
    <property type="nucleotide sequence ID" value="NZ_LT608335.1"/>
</dbReference>
<dbReference type="InterPro" id="IPR012337">
    <property type="entry name" value="RNaseH-like_sf"/>
</dbReference>
<dbReference type="AlphaFoldDB" id="A0A212M1B5"/>
<sequence length="138" mass="15002">MAEDMVVAIDPGREKCGLAVVHKEQGIICKTIIATPGLAAAAANMAATYKLTTVIIGSSTTSATARAELDAIHVNGHKLTLIPVNEYRSTDEARKRYWRDNPPRGLKRFIPTTLQVPPVPVDDYAAVILAERYFGNQI</sequence>
<dbReference type="Gene3D" id="3.30.420.140">
    <property type="entry name" value="YqgF/RNase H-like domain"/>
    <property type="match status" value="1"/>
</dbReference>
<protein>
    <submittedName>
        <fullName evidence="1">Resolvase RNase H domain containing protein</fullName>
    </submittedName>
</protein>